<dbReference type="Pfam" id="PF00583">
    <property type="entry name" value="Acetyltransf_1"/>
    <property type="match status" value="1"/>
</dbReference>
<dbReference type="GO" id="GO:0016747">
    <property type="term" value="F:acyltransferase activity, transferring groups other than amino-acyl groups"/>
    <property type="evidence" value="ECO:0007669"/>
    <property type="project" value="InterPro"/>
</dbReference>
<comment type="caution">
    <text evidence="2">The sequence shown here is derived from an EMBL/GenBank/DDBJ whole genome shotgun (WGS) entry which is preliminary data.</text>
</comment>
<proteinExistence type="predicted"/>
<protein>
    <recommendedName>
        <fullName evidence="1">N-acetyltransferase domain-containing protein</fullName>
    </recommendedName>
</protein>
<accession>A0AAN6WSK0</accession>
<name>A0AAN6WSK0_9PEZI</name>
<dbReference type="Proteomes" id="UP001302126">
    <property type="component" value="Unassembled WGS sequence"/>
</dbReference>
<dbReference type="InterPro" id="IPR016181">
    <property type="entry name" value="Acyl_CoA_acyltransferase"/>
</dbReference>
<dbReference type="Gene3D" id="3.40.630.30">
    <property type="match status" value="1"/>
</dbReference>
<dbReference type="EMBL" id="MU864407">
    <property type="protein sequence ID" value="KAK4187196.1"/>
    <property type="molecule type" value="Genomic_DNA"/>
</dbReference>
<evidence type="ECO:0000313" key="3">
    <source>
        <dbReference type="Proteomes" id="UP001302126"/>
    </source>
</evidence>
<evidence type="ECO:0000313" key="2">
    <source>
        <dbReference type="EMBL" id="KAK4187196.1"/>
    </source>
</evidence>
<keyword evidence="3" id="KW-1185">Reference proteome</keyword>
<dbReference type="InterPro" id="IPR000182">
    <property type="entry name" value="GNAT_dom"/>
</dbReference>
<dbReference type="SUPFAM" id="SSF55729">
    <property type="entry name" value="Acyl-CoA N-acyltransferases (Nat)"/>
    <property type="match status" value="1"/>
</dbReference>
<sequence>MSPPSDQIKSWTLEVAGVTYAVSTDSSLVQLDALNAAFHSDMLYWAKPLSEENLKRCVDLSLCFGLYLPSGQMVGFARVVTDYVTFGYLTDVYVEKEHQRKGLAKFLMKCLDEVLVSWPDLRRCLILTKDEDAARLYKGILGARDLSETSTAGLIKLEVPGSANKLT</sequence>
<gene>
    <name evidence="2" type="ORF">QBC35DRAFT_410987</name>
</gene>
<dbReference type="AlphaFoldDB" id="A0AAN6WSK0"/>
<dbReference type="CDD" id="cd04301">
    <property type="entry name" value="NAT_SF"/>
    <property type="match status" value="1"/>
</dbReference>
<organism evidence="2 3">
    <name type="scientific">Podospora australis</name>
    <dbReference type="NCBI Taxonomy" id="1536484"/>
    <lineage>
        <taxon>Eukaryota</taxon>
        <taxon>Fungi</taxon>
        <taxon>Dikarya</taxon>
        <taxon>Ascomycota</taxon>
        <taxon>Pezizomycotina</taxon>
        <taxon>Sordariomycetes</taxon>
        <taxon>Sordariomycetidae</taxon>
        <taxon>Sordariales</taxon>
        <taxon>Podosporaceae</taxon>
        <taxon>Podospora</taxon>
    </lineage>
</organism>
<dbReference type="PANTHER" id="PTHR43233">
    <property type="entry name" value="FAMILY N-ACETYLTRANSFERASE, PUTATIVE (AFU_ORTHOLOGUE AFUA_6G03350)-RELATED"/>
    <property type="match status" value="1"/>
</dbReference>
<evidence type="ECO:0000259" key="1">
    <source>
        <dbReference type="PROSITE" id="PS51186"/>
    </source>
</evidence>
<dbReference type="InterPro" id="IPR053144">
    <property type="entry name" value="Acetyltransferase_Butenolide"/>
</dbReference>
<feature type="domain" description="N-acetyltransferase" evidence="1">
    <location>
        <begin position="18"/>
        <end position="160"/>
    </location>
</feature>
<dbReference type="PANTHER" id="PTHR43233:SF1">
    <property type="entry name" value="FAMILY N-ACETYLTRANSFERASE, PUTATIVE (AFU_ORTHOLOGUE AFUA_6G03350)-RELATED"/>
    <property type="match status" value="1"/>
</dbReference>
<dbReference type="PROSITE" id="PS51186">
    <property type="entry name" value="GNAT"/>
    <property type="match status" value="1"/>
</dbReference>
<reference evidence="2" key="2">
    <citation type="submission" date="2023-05" db="EMBL/GenBank/DDBJ databases">
        <authorList>
            <consortium name="Lawrence Berkeley National Laboratory"/>
            <person name="Steindorff A."/>
            <person name="Hensen N."/>
            <person name="Bonometti L."/>
            <person name="Westerberg I."/>
            <person name="Brannstrom I.O."/>
            <person name="Guillou S."/>
            <person name="Cros-Aarteil S."/>
            <person name="Calhoun S."/>
            <person name="Haridas S."/>
            <person name="Kuo A."/>
            <person name="Mondo S."/>
            <person name="Pangilinan J."/>
            <person name="Riley R."/>
            <person name="Labutti K."/>
            <person name="Andreopoulos B."/>
            <person name="Lipzen A."/>
            <person name="Chen C."/>
            <person name="Yanf M."/>
            <person name="Daum C."/>
            <person name="Ng V."/>
            <person name="Clum A."/>
            <person name="Ohm R."/>
            <person name="Martin F."/>
            <person name="Silar P."/>
            <person name="Natvig D."/>
            <person name="Lalanne C."/>
            <person name="Gautier V."/>
            <person name="Ament-Velasquez S.L."/>
            <person name="Kruys A."/>
            <person name="Hutchinson M.I."/>
            <person name="Powell A.J."/>
            <person name="Barry K."/>
            <person name="Miller A.N."/>
            <person name="Grigoriev I.V."/>
            <person name="Debuchy R."/>
            <person name="Gladieux P."/>
            <person name="Thoren M.H."/>
            <person name="Johannesson H."/>
        </authorList>
    </citation>
    <scope>NUCLEOTIDE SEQUENCE</scope>
    <source>
        <strain evidence="2">PSN309</strain>
    </source>
</reference>
<reference evidence="2" key="1">
    <citation type="journal article" date="2023" name="Mol. Phylogenet. Evol.">
        <title>Genome-scale phylogeny and comparative genomics of the fungal order Sordariales.</title>
        <authorList>
            <person name="Hensen N."/>
            <person name="Bonometti L."/>
            <person name="Westerberg I."/>
            <person name="Brannstrom I.O."/>
            <person name="Guillou S."/>
            <person name="Cros-Aarteil S."/>
            <person name="Calhoun S."/>
            <person name="Haridas S."/>
            <person name="Kuo A."/>
            <person name="Mondo S."/>
            <person name="Pangilinan J."/>
            <person name="Riley R."/>
            <person name="LaButti K."/>
            <person name="Andreopoulos B."/>
            <person name="Lipzen A."/>
            <person name="Chen C."/>
            <person name="Yan M."/>
            <person name="Daum C."/>
            <person name="Ng V."/>
            <person name="Clum A."/>
            <person name="Steindorff A."/>
            <person name="Ohm R.A."/>
            <person name="Martin F."/>
            <person name="Silar P."/>
            <person name="Natvig D.O."/>
            <person name="Lalanne C."/>
            <person name="Gautier V."/>
            <person name="Ament-Velasquez S.L."/>
            <person name="Kruys A."/>
            <person name="Hutchinson M.I."/>
            <person name="Powell A.J."/>
            <person name="Barry K."/>
            <person name="Miller A.N."/>
            <person name="Grigoriev I.V."/>
            <person name="Debuchy R."/>
            <person name="Gladieux P."/>
            <person name="Hiltunen Thoren M."/>
            <person name="Johannesson H."/>
        </authorList>
    </citation>
    <scope>NUCLEOTIDE SEQUENCE</scope>
    <source>
        <strain evidence="2">PSN309</strain>
    </source>
</reference>